<organism evidence="15 16">
    <name type="scientific">Pseudoduganella rivuli</name>
    <dbReference type="NCBI Taxonomy" id="2666085"/>
    <lineage>
        <taxon>Bacteria</taxon>
        <taxon>Pseudomonadati</taxon>
        <taxon>Pseudomonadota</taxon>
        <taxon>Betaproteobacteria</taxon>
        <taxon>Burkholderiales</taxon>
        <taxon>Oxalobacteraceae</taxon>
        <taxon>Telluria group</taxon>
        <taxon>Pseudoduganella</taxon>
    </lineage>
</organism>
<keyword evidence="3 11" id="KW-0813">Transport</keyword>
<keyword evidence="10 11" id="KW-0998">Cell outer membrane</keyword>
<keyword evidence="6" id="KW-0732">Signal</keyword>
<dbReference type="PANTHER" id="PTHR30069:SF29">
    <property type="entry name" value="HEMOGLOBIN AND HEMOGLOBIN-HAPTOGLOBIN-BINDING PROTEIN 1-RELATED"/>
    <property type="match status" value="1"/>
</dbReference>
<keyword evidence="7 12" id="KW-0798">TonB box</keyword>
<evidence type="ECO:0000256" key="3">
    <source>
        <dbReference type="ARBA" id="ARBA00022448"/>
    </source>
</evidence>
<dbReference type="Proteomes" id="UP000446768">
    <property type="component" value="Unassembled WGS sequence"/>
</dbReference>
<accession>A0A7X2IPH8</accession>
<evidence type="ECO:0000256" key="4">
    <source>
        <dbReference type="ARBA" id="ARBA00022452"/>
    </source>
</evidence>
<evidence type="ECO:0000256" key="2">
    <source>
        <dbReference type="ARBA" id="ARBA00009810"/>
    </source>
</evidence>
<comment type="caution">
    <text evidence="15">The sequence shown here is derived from an EMBL/GenBank/DDBJ whole genome shotgun (WGS) entry which is preliminary data.</text>
</comment>
<evidence type="ECO:0000256" key="12">
    <source>
        <dbReference type="RuleBase" id="RU003357"/>
    </source>
</evidence>
<dbReference type="InterPro" id="IPR039426">
    <property type="entry name" value="TonB-dep_rcpt-like"/>
</dbReference>
<evidence type="ECO:0000256" key="5">
    <source>
        <dbReference type="ARBA" id="ARBA00022692"/>
    </source>
</evidence>
<dbReference type="Gene3D" id="2.40.170.20">
    <property type="entry name" value="TonB-dependent receptor, beta-barrel domain"/>
    <property type="match status" value="1"/>
</dbReference>
<comment type="subcellular location">
    <subcellularLocation>
        <location evidence="1 11">Cell outer membrane</location>
        <topology evidence="1 11">Multi-pass membrane protein</topology>
    </subcellularLocation>
</comment>
<evidence type="ECO:0000256" key="11">
    <source>
        <dbReference type="PROSITE-ProRule" id="PRU01360"/>
    </source>
</evidence>
<dbReference type="PANTHER" id="PTHR30069">
    <property type="entry name" value="TONB-DEPENDENT OUTER MEMBRANE RECEPTOR"/>
    <property type="match status" value="1"/>
</dbReference>
<feature type="domain" description="TonB-dependent receptor plug" evidence="14">
    <location>
        <begin position="90"/>
        <end position="198"/>
    </location>
</feature>
<gene>
    <name evidence="15" type="ORF">GJ700_18545</name>
</gene>
<keyword evidence="16" id="KW-1185">Reference proteome</keyword>
<keyword evidence="5 11" id="KW-0812">Transmembrane</keyword>
<evidence type="ECO:0000256" key="7">
    <source>
        <dbReference type="ARBA" id="ARBA00023077"/>
    </source>
</evidence>
<comment type="similarity">
    <text evidence="2 11 12">Belongs to the TonB-dependent receptor family.</text>
</comment>
<evidence type="ECO:0000256" key="1">
    <source>
        <dbReference type="ARBA" id="ARBA00004571"/>
    </source>
</evidence>
<dbReference type="PROSITE" id="PS52016">
    <property type="entry name" value="TONB_DEPENDENT_REC_3"/>
    <property type="match status" value="1"/>
</dbReference>
<evidence type="ECO:0000256" key="8">
    <source>
        <dbReference type="ARBA" id="ARBA00023136"/>
    </source>
</evidence>
<sequence length="709" mass="76658">MAHLLLLQQNYNVGIGLTQCIIVNCGNDNVSVPHDSSQGIPMRRLIAIPLMFGPCAHAEQPDVDLTSMSFEDLGKLDVSATSLLPATWLSTASTVTVRSPRDWERSGARRTYDALGDIPGVFVMPHTNGNAMLAIRGYARLTSFTGAAVMLDGVPLTDLYRSSPQYSMPAINLGVLSQMQLIQGPGSALYGSDAFHGVLALRTHGADETGTEGSATLGNGGYYEAALRNTQPLGPDGHWSMAFAANGQGDQHMSATRPNPAGGAPIVVERDNSFMAQTAVVKASLARLGGWTWQGGLYLHRYGSDNFQGLGSRLAGAQDLGGVDTRFAMLQAGGTRQLGEDASLEVKAYGWWIDNSLANRLQSGGTTVQRDLASRQDRIGLQAIYRDNLPAWRTGWALALGAERLNVRDVHTTVHSLAGAFISTTPNLSSGSVRDVRSATLEFNSRLAQSWRAVYGARLDDYSDFGRHTSPRAGLIYQPAEASAIKLLYGQAFRAPSAAERNGNINTVLGNSNLKPETIDTTELVAQHQQGNALWQGSLFRSSWKEGIAIVFRQDLRINQFQNVESNRAHGASGDFTLREGPWQFGLGGAWVSSRNAVSGAHYNIFPRTSATASLARSVADGAGQISIAQRWMAGFDDIPSGDIFKPTHLPRYARTDVTYSHQYSKQLALTFVVRNLFNRDNRQPSPLGSVGGIPDERINATLRASYRF</sequence>
<dbReference type="InterPro" id="IPR036942">
    <property type="entry name" value="Beta-barrel_TonB_sf"/>
</dbReference>
<evidence type="ECO:0000256" key="10">
    <source>
        <dbReference type="ARBA" id="ARBA00023237"/>
    </source>
</evidence>
<dbReference type="GO" id="GO:0009279">
    <property type="term" value="C:cell outer membrane"/>
    <property type="evidence" value="ECO:0007669"/>
    <property type="project" value="UniProtKB-SubCell"/>
</dbReference>
<feature type="domain" description="TonB-dependent receptor-like beta-barrel" evidence="13">
    <location>
        <begin position="296"/>
        <end position="677"/>
    </location>
</feature>
<name>A0A7X2IPH8_9BURK</name>
<evidence type="ECO:0000256" key="6">
    <source>
        <dbReference type="ARBA" id="ARBA00022729"/>
    </source>
</evidence>
<dbReference type="AlphaFoldDB" id="A0A7X2IPH8"/>
<evidence type="ECO:0000313" key="15">
    <source>
        <dbReference type="EMBL" id="MRV73716.1"/>
    </source>
</evidence>
<reference evidence="15 16" key="1">
    <citation type="submission" date="2019-11" db="EMBL/GenBank/DDBJ databases">
        <title>Novel species isolated from a subtropical stream in China.</title>
        <authorList>
            <person name="Lu H."/>
        </authorList>
    </citation>
    <scope>NUCLEOTIDE SEQUENCE [LARGE SCALE GENOMIC DNA]</scope>
    <source>
        <strain evidence="15 16">FT92W</strain>
    </source>
</reference>
<keyword evidence="4 11" id="KW-1134">Transmembrane beta strand</keyword>
<dbReference type="InterPro" id="IPR000531">
    <property type="entry name" value="Beta-barrel_TonB"/>
</dbReference>
<evidence type="ECO:0000313" key="16">
    <source>
        <dbReference type="Proteomes" id="UP000446768"/>
    </source>
</evidence>
<keyword evidence="9 15" id="KW-0675">Receptor</keyword>
<dbReference type="GO" id="GO:0044718">
    <property type="term" value="P:siderophore transmembrane transport"/>
    <property type="evidence" value="ECO:0007669"/>
    <property type="project" value="TreeGrafter"/>
</dbReference>
<protein>
    <submittedName>
        <fullName evidence="15">TonB-dependent receptor plug domain-containing protein</fullName>
    </submittedName>
</protein>
<dbReference type="GO" id="GO:0015344">
    <property type="term" value="F:siderophore uptake transmembrane transporter activity"/>
    <property type="evidence" value="ECO:0007669"/>
    <property type="project" value="TreeGrafter"/>
</dbReference>
<dbReference type="EMBL" id="WKJJ01000011">
    <property type="protein sequence ID" value="MRV73716.1"/>
    <property type="molecule type" value="Genomic_DNA"/>
</dbReference>
<proteinExistence type="inferred from homology"/>
<dbReference type="Gene3D" id="2.170.130.10">
    <property type="entry name" value="TonB-dependent receptor, plug domain"/>
    <property type="match status" value="1"/>
</dbReference>
<dbReference type="InterPro" id="IPR037066">
    <property type="entry name" value="Plug_dom_sf"/>
</dbReference>
<dbReference type="SUPFAM" id="SSF56935">
    <property type="entry name" value="Porins"/>
    <property type="match status" value="1"/>
</dbReference>
<evidence type="ECO:0000259" key="14">
    <source>
        <dbReference type="Pfam" id="PF07715"/>
    </source>
</evidence>
<keyword evidence="8 11" id="KW-0472">Membrane</keyword>
<dbReference type="InterPro" id="IPR012910">
    <property type="entry name" value="Plug_dom"/>
</dbReference>
<dbReference type="Pfam" id="PF00593">
    <property type="entry name" value="TonB_dep_Rec_b-barrel"/>
    <property type="match status" value="1"/>
</dbReference>
<dbReference type="Pfam" id="PF07715">
    <property type="entry name" value="Plug"/>
    <property type="match status" value="1"/>
</dbReference>
<evidence type="ECO:0000259" key="13">
    <source>
        <dbReference type="Pfam" id="PF00593"/>
    </source>
</evidence>
<evidence type="ECO:0000256" key="9">
    <source>
        <dbReference type="ARBA" id="ARBA00023170"/>
    </source>
</evidence>